<evidence type="ECO:0000259" key="1">
    <source>
        <dbReference type="Pfam" id="PF09836"/>
    </source>
</evidence>
<gene>
    <name evidence="2" type="ORF">TRN7648_00752</name>
</gene>
<name>A0A0P1G2K9_9RHOB</name>
<keyword evidence="3" id="KW-1185">Reference proteome</keyword>
<accession>A0A0P1G2K9</accession>
<sequence>MTAVTQTETAFRTALLAPDMASPEGLTDAKGQPAGRRFDVYRNNVAVSLRDALETGFPAVRALIGTESFAQIARGFIRLSPPRSPVLALYGEGFPAFIDTIKPLKHIGYLSDVARFELAVRSSYHAADTAPFALPRLAPESLATARLTLAPAVRILQSNWPVLSIHRYTLQPGSPKPAARAEDVLITRPEFDPSPHLLPPGAAAQILALQKGATMQDAAARSEADFTETLTLLAASGAIGSIDT</sequence>
<evidence type="ECO:0000313" key="2">
    <source>
        <dbReference type="EMBL" id="CUH76043.1"/>
    </source>
</evidence>
<protein>
    <recommendedName>
        <fullName evidence="1">Putative DNA-binding domain-containing protein</fullName>
    </recommendedName>
</protein>
<dbReference type="RefSeq" id="WP_058246264.1">
    <property type="nucleotide sequence ID" value="NZ_CYSE01000001.1"/>
</dbReference>
<dbReference type="AlphaFoldDB" id="A0A0P1G2K9"/>
<dbReference type="Gene3D" id="1.10.150.690">
    <property type="entry name" value="DUF2063"/>
    <property type="match status" value="1"/>
</dbReference>
<dbReference type="Pfam" id="PF09836">
    <property type="entry name" value="DUF2063"/>
    <property type="match status" value="1"/>
</dbReference>
<dbReference type="EMBL" id="CYSE01000001">
    <property type="protein sequence ID" value="CUH76043.1"/>
    <property type="molecule type" value="Genomic_DNA"/>
</dbReference>
<organism evidence="2 3">
    <name type="scientific">Tropicibacter naphthalenivorans</name>
    <dbReference type="NCBI Taxonomy" id="441103"/>
    <lineage>
        <taxon>Bacteria</taxon>
        <taxon>Pseudomonadati</taxon>
        <taxon>Pseudomonadota</taxon>
        <taxon>Alphaproteobacteria</taxon>
        <taxon>Rhodobacterales</taxon>
        <taxon>Roseobacteraceae</taxon>
        <taxon>Tropicibacter</taxon>
    </lineage>
</organism>
<dbReference type="OrthoDB" id="4146344at2"/>
<dbReference type="STRING" id="441103.TRN7648_00752"/>
<dbReference type="InterPro" id="IPR018640">
    <property type="entry name" value="DUF2063"/>
</dbReference>
<evidence type="ECO:0000313" key="3">
    <source>
        <dbReference type="Proteomes" id="UP000054935"/>
    </source>
</evidence>
<proteinExistence type="predicted"/>
<feature type="domain" description="Putative DNA-binding" evidence="1">
    <location>
        <begin position="7"/>
        <end position="98"/>
    </location>
</feature>
<dbReference type="Proteomes" id="UP000054935">
    <property type="component" value="Unassembled WGS sequence"/>
</dbReference>
<reference evidence="2 3" key="1">
    <citation type="submission" date="2015-09" db="EMBL/GenBank/DDBJ databases">
        <authorList>
            <consortium name="Swine Surveillance"/>
        </authorList>
    </citation>
    <scope>NUCLEOTIDE SEQUENCE [LARGE SCALE GENOMIC DNA]</scope>
    <source>
        <strain evidence="2 3">CECT 7648</strain>
    </source>
</reference>
<dbReference type="InterPro" id="IPR044922">
    <property type="entry name" value="DUF2063_N_sf"/>
</dbReference>